<reference evidence="1" key="1">
    <citation type="submission" date="2022-12" db="EMBL/GenBank/DDBJ databases">
        <authorList>
            <person name="Petersen C."/>
        </authorList>
    </citation>
    <scope>NUCLEOTIDE SEQUENCE</scope>
    <source>
        <strain evidence="1">IBT 17660</strain>
    </source>
</reference>
<reference evidence="1" key="2">
    <citation type="journal article" date="2023" name="IMA Fungus">
        <title>Comparative genomic study of the Penicillium genus elucidates a diverse pangenome and 15 lateral gene transfer events.</title>
        <authorList>
            <person name="Petersen C."/>
            <person name="Sorensen T."/>
            <person name="Nielsen M.R."/>
            <person name="Sondergaard T.E."/>
            <person name="Sorensen J.L."/>
            <person name="Fitzpatrick D.A."/>
            <person name="Frisvad J.C."/>
            <person name="Nielsen K.L."/>
        </authorList>
    </citation>
    <scope>NUCLEOTIDE SEQUENCE</scope>
    <source>
        <strain evidence="1">IBT 17660</strain>
    </source>
</reference>
<protein>
    <submittedName>
        <fullName evidence="1">Uncharacterized protein</fullName>
    </submittedName>
</protein>
<sequence length="62" mass="6912">MACQEPLQPSCIIVPIIIQVETIHIVWLLIQQMQVAFQNGSHLGPTYQSLRTPMIVRCPAVG</sequence>
<dbReference type="Proteomes" id="UP001147760">
    <property type="component" value="Unassembled WGS sequence"/>
</dbReference>
<organism evidence="1 2">
    <name type="scientific">Penicillium desertorum</name>
    <dbReference type="NCBI Taxonomy" id="1303715"/>
    <lineage>
        <taxon>Eukaryota</taxon>
        <taxon>Fungi</taxon>
        <taxon>Dikarya</taxon>
        <taxon>Ascomycota</taxon>
        <taxon>Pezizomycotina</taxon>
        <taxon>Eurotiomycetes</taxon>
        <taxon>Eurotiomycetidae</taxon>
        <taxon>Eurotiales</taxon>
        <taxon>Aspergillaceae</taxon>
        <taxon>Penicillium</taxon>
    </lineage>
</organism>
<proteinExistence type="predicted"/>
<keyword evidence="2" id="KW-1185">Reference proteome</keyword>
<evidence type="ECO:0000313" key="1">
    <source>
        <dbReference type="EMBL" id="KAJ5465531.1"/>
    </source>
</evidence>
<comment type="caution">
    <text evidence="1">The sequence shown here is derived from an EMBL/GenBank/DDBJ whole genome shotgun (WGS) entry which is preliminary data.</text>
</comment>
<accession>A0A9W9WIT1</accession>
<dbReference type="EMBL" id="JAPWDO010000006">
    <property type="protein sequence ID" value="KAJ5465531.1"/>
    <property type="molecule type" value="Genomic_DNA"/>
</dbReference>
<gene>
    <name evidence="1" type="ORF">N7530_009318</name>
</gene>
<evidence type="ECO:0000313" key="2">
    <source>
        <dbReference type="Proteomes" id="UP001147760"/>
    </source>
</evidence>
<name>A0A9W9WIT1_9EURO</name>
<dbReference type="AlphaFoldDB" id="A0A9W9WIT1"/>